<dbReference type="HOGENOM" id="CLU_198215_1_0_9"/>
<reference evidence="2 3" key="1">
    <citation type="submission" date="2011-09" db="EMBL/GenBank/DDBJ databases">
        <title>The Genome Sequence of Bacillus smithii 7_3_47FAA.</title>
        <authorList>
            <consortium name="The Broad Institute Genome Sequencing Platform"/>
            <person name="Earl A."/>
            <person name="Ward D."/>
            <person name="Feldgarden M."/>
            <person name="Gevers D."/>
            <person name="Daigneault M."/>
            <person name="Strauss J."/>
            <person name="Allen-Vercoe E."/>
            <person name="Young S.K."/>
            <person name="Zeng Q."/>
            <person name="Gargeya S."/>
            <person name="Fitzgerald M."/>
            <person name="Haas B."/>
            <person name="Abouelleil A."/>
            <person name="Alvarado L."/>
            <person name="Arachchi H.M."/>
            <person name="Berlin A."/>
            <person name="Brown A."/>
            <person name="Chapman S.B."/>
            <person name="Chen Z."/>
            <person name="Dunbar C."/>
            <person name="Freedman E."/>
            <person name="Gearin G."/>
            <person name="Goldberg J."/>
            <person name="Griggs A."/>
            <person name="Gujja S."/>
            <person name="Heiman D."/>
            <person name="Howarth C."/>
            <person name="Larson L."/>
            <person name="Lui A."/>
            <person name="MacDonald P.J.P."/>
            <person name="Montmayeur A."/>
            <person name="Murphy C."/>
            <person name="Neiman D."/>
            <person name="Pearson M."/>
            <person name="Priest M."/>
            <person name="Roberts A."/>
            <person name="Saif S."/>
            <person name="Shea T."/>
            <person name="Shenoy N."/>
            <person name="Sisk P."/>
            <person name="Stolte C."/>
            <person name="Sykes S."/>
            <person name="Wortman J."/>
            <person name="Nusbaum C."/>
            <person name="Birren B."/>
        </authorList>
    </citation>
    <scope>NUCLEOTIDE SEQUENCE [LARGE SCALE GENOMIC DNA]</scope>
    <source>
        <strain evidence="2 3">7_3_47FAA</strain>
    </source>
</reference>
<feature type="compositionally biased region" description="Basic and acidic residues" evidence="1">
    <location>
        <begin position="48"/>
        <end position="73"/>
    </location>
</feature>
<dbReference type="PATRIC" id="fig|665952.3.peg.2818"/>
<dbReference type="GeneID" id="87581313"/>
<dbReference type="EMBL" id="ACWF01000144">
    <property type="protein sequence ID" value="EHL74859.1"/>
    <property type="molecule type" value="Genomic_DNA"/>
</dbReference>
<gene>
    <name evidence="2" type="ORF">HMPREF1015_03184</name>
</gene>
<protein>
    <recommendedName>
        <fullName evidence="4">DUF4025 domain-containing protein</fullName>
    </recommendedName>
</protein>
<evidence type="ECO:0000313" key="3">
    <source>
        <dbReference type="Proteomes" id="UP000011747"/>
    </source>
</evidence>
<sequence length="73" mass="8088">MAAQKRQNSENSAGRYFHPEDNQDSSEVASGLAKTHEQVNDTVTEGTIDEKIEQLDGEDRSLSSRGYEEGSKE</sequence>
<feature type="region of interest" description="Disordered" evidence="1">
    <location>
        <begin position="1"/>
        <end position="73"/>
    </location>
</feature>
<dbReference type="RefSeq" id="WP_003355011.1">
    <property type="nucleotide sequence ID" value="NZ_JH414762.1"/>
</dbReference>
<organism evidence="2 3">
    <name type="scientific">Bacillus smithii 7_3_47FAA</name>
    <dbReference type="NCBI Taxonomy" id="665952"/>
    <lineage>
        <taxon>Bacteria</taxon>
        <taxon>Bacillati</taxon>
        <taxon>Bacillota</taxon>
        <taxon>Bacilli</taxon>
        <taxon>Bacillales</taxon>
        <taxon>Bacillaceae</taxon>
        <taxon>Bacillus</taxon>
    </lineage>
</organism>
<dbReference type="InterPro" id="IPR025100">
    <property type="entry name" value="DUF4025"/>
</dbReference>
<name>G9QNU9_9BACI</name>
<comment type="caution">
    <text evidence="2">The sequence shown here is derived from an EMBL/GenBank/DDBJ whole genome shotgun (WGS) entry which is preliminary data.</text>
</comment>
<evidence type="ECO:0000256" key="1">
    <source>
        <dbReference type="SAM" id="MobiDB-lite"/>
    </source>
</evidence>
<proteinExistence type="predicted"/>
<feature type="compositionally biased region" description="Polar residues" evidence="1">
    <location>
        <begin position="1"/>
        <end position="12"/>
    </location>
</feature>
<dbReference type="AlphaFoldDB" id="G9QNU9"/>
<dbReference type="Proteomes" id="UP000011747">
    <property type="component" value="Unassembled WGS sequence"/>
</dbReference>
<evidence type="ECO:0008006" key="4">
    <source>
        <dbReference type="Google" id="ProtNLM"/>
    </source>
</evidence>
<accession>G9QNU9</accession>
<keyword evidence="3" id="KW-1185">Reference proteome</keyword>
<dbReference type="Pfam" id="PF13217">
    <property type="entry name" value="DUF4025"/>
    <property type="match status" value="1"/>
</dbReference>
<evidence type="ECO:0000313" key="2">
    <source>
        <dbReference type="EMBL" id="EHL74859.1"/>
    </source>
</evidence>